<dbReference type="Proteomes" id="UP000003460">
    <property type="component" value="Unassembled WGS sequence"/>
</dbReference>
<feature type="compositionally biased region" description="Basic residues" evidence="1">
    <location>
        <begin position="38"/>
        <end position="58"/>
    </location>
</feature>
<comment type="caution">
    <text evidence="2">The sequence shown here is derived from an EMBL/GenBank/DDBJ whole genome shotgun (WGS) entry which is preliminary data.</text>
</comment>
<keyword evidence="3" id="KW-1185">Reference proteome</keyword>
<dbReference type="EMBL" id="ACIJ02000023">
    <property type="protein sequence ID" value="EEX70979.1"/>
    <property type="molecule type" value="Genomic_DNA"/>
</dbReference>
<organism evidence="2 3">
    <name type="scientific">Alloprevotella tannerae ATCC 51259</name>
    <dbReference type="NCBI Taxonomy" id="626522"/>
    <lineage>
        <taxon>Bacteria</taxon>
        <taxon>Pseudomonadati</taxon>
        <taxon>Bacteroidota</taxon>
        <taxon>Bacteroidia</taxon>
        <taxon>Bacteroidales</taxon>
        <taxon>Prevotellaceae</taxon>
        <taxon>Alloprevotella</taxon>
    </lineage>
</organism>
<sequence length="58" mass="6559">MIKKVCAHDEKLPCCVFVRPVISHGNKISKAAAARGAASRRHLRGEKRRKGRKRVENH</sequence>
<reference evidence="2" key="1">
    <citation type="submission" date="2009-09" db="EMBL/GenBank/DDBJ databases">
        <authorList>
            <person name="Weinstock G."/>
            <person name="Sodergren E."/>
            <person name="Clifton S."/>
            <person name="Fulton L."/>
            <person name="Fulton B."/>
            <person name="Courtney L."/>
            <person name="Fronick C."/>
            <person name="Harrison M."/>
            <person name="Strong C."/>
            <person name="Farmer C."/>
            <person name="Delahaunty K."/>
            <person name="Markovic C."/>
            <person name="Hall O."/>
            <person name="Minx P."/>
            <person name="Tomlinson C."/>
            <person name="Mitreva M."/>
            <person name="Nelson J."/>
            <person name="Hou S."/>
            <person name="Wollam A."/>
            <person name="Pepin K.H."/>
            <person name="Johnson M."/>
            <person name="Bhonagiri V."/>
            <person name="Nash W.E."/>
            <person name="Warren W."/>
            <person name="Chinwalla A."/>
            <person name="Mardis E.R."/>
            <person name="Wilson R.K."/>
        </authorList>
    </citation>
    <scope>NUCLEOTIDE SEQUENCE [LARGE SCALE GENOMIC DNA]</scope>
    <source>
        <strain evidence="2">ATCC 51259</strain>
    </source>
</reference>
<accession>C9LJ12</accession>
<feature type="region of interest" description="Disordered" evidence="1">
    <location>
        <begin position="31"/>
        <end position="58"/>
    </location>
</feature>
<dbReference type="AlphaFoldDB" id="C9LJ12"/>
<gene>
    <name evidence="2" type="ORF">GCWU000325_02224</name>
</gene>
<dbReference type="HOGENOM" id="CLU_2975584_0_0_10"/>
<dbReference type="STRING" id="626522.GCWU000325_02224"/>
<evidence type="ECO:0000313" key="3">
    <source>
        <dbReference type="Proteomes" id="UP000003460"/>
    </source>
</evidence>
<evidence type="ECO:0000256" key="1">
    <source>
        <dbReference type="SAM" id="MobiDB-lite"/>
    </source>
</evidence>
<name>C9LJ12_9BACT</name>
<evidence type="ECO:0000313" key="2">
    <source>
        <dbReference type="EMBL" id="EEX70979.1"/>
    </source>
</evidence>
<proteinExistence type="predicted"/>
<protein>
    <submittedName>
        <fullName evidence="2">Uncharacterized protein</fullName>
    </submittedName>
</protein>